<comment type="similarity">
    <text evidence="13">Belongs to the LpxK family.</text>
</comment>
<evidence type="ECO:0000256" key="3">
    <source>
        <dbReference type="ARBA" id="ARBA00012071"/>
    </source>
</evidence>
<comment type="function">
    <text evidence="1 13">Transfers the gamma-phosphate of ATP to the 4'-position of a tetraacyldisaccharide 1-phosphate intermediate (termed DS-1-P) to form tetraacyldisaccharide 1,4'-bis-phosphate (lipid IVA).</text>
</comment>
<dbReference type="STRING" id="1120919.GCA_000429165_00873"/>
<keyword evidence="15" id="KW-1185">Reference proteome</keyword>
<dbReference type="Proteomes" id="UP000321635">
    <property type="component" value="Unassembled WGS sequence"/>
</dbReference>
<dbReference type="HAMAP" id="MF_00409">
    <property type="entry name" value="LpxK"/>
    <property type="match status" value="1"/>
</dbReference>
<evidence type="ECO:0000313" key="14">
    <source>
        <dbReference type="EMBL" id="GEN58967.1"/>
    </source>
</evidence>
<dbReference type="Pfam" id="PF02606">
    <property type="entry name" value="LpxK"/>
    <property type="match status" value="1"/>
</dbReference>
<dbReference type="GO" id="GO:0009029">
    <property type="term" value="F:lipid-A 4'-kinase activity"/>
    <property type="evidence" value="ECO:0007669"/>
    <property type="project" value="UniProtKB-UniRule"/>
</dbReference>
<keyword evidence="8 13" id="KW-0547">Nucleotide-binding</keyword>
<evidence type="ECO:0000256" key="4">
    <source>
        <dbReference type="ARBA" id="ARBA00016436"/>
    </source>
</evidence>
<gene>
    <name evidence="13 14" type="primary">lpxK</name>
    <name evidence="14" type="ORF">ANI02nite_08510</name>
</gene>
<dbReference type="EC" id="2.7.1.130" evidence="3 13"/>
<evidence type="ECO:0000256" key="6">
    <source>
        <dbReference type="ARBA" id="ARBA00022556"/>
    </source>
</evidence>
<dbReference type="UniPathway" id="UPA00359">
    <property type="reaction ID" value="UER00482"/>
</dbReference>
<organism evidence="14 15">
    <name type="scientific">Acetobacter nitrogenifigens DSM 23921 = NBRC 105050</name>
    <dbReference type="NCBI Taxonomy" id="1120919"/>
    <lineage>
        <taxon>Bacteria</taxon>
        <taxon>Pseudomonadati</taxon>
        <taxon>Pseudomonadota</taxon>
        <taxon>Alphaproteobacteria</taxon>
        <taxon>Acetobacterales</taxon>
        <taxon>Acetobacteraceae</taxon>
        <taxon>Acetobacter</taxon>
    </lineage>
</organism>
<evidence type="ECO:0000256" key="13">
    <source>
        <dbReference type="HAMAP-Rule" id="MF_00409"/>
    </source>
</evidence>
<dbReference type="SUPFAM" id="SSF52540">
    <property type="entry name" value="P-loop containing nucleoside triphosphate hydrolases"/>
    <property type="match status" value="1"/>
</dbReference>
<keyword evidence="6 13" id="KW-0441">Lipid A biosynthesis</keyword>
<keyword evidence="7 13" id="KW-0808">Transferase</keyword>
<name>A0A511X7P3_9PROT</name>
<dbReference type="GO" id="GO:0005524">
    <property type="term" value="F:ATP binding"/>
    <property type="evidence" value="ECO:0007669"/>
    <property type="project" value="UniProtKB-UniRule"/>
</dbReference>
<protein>
    <recommendedName>
        <fullName evidence="4 13">Tetraacyldisaccharide 4'-kinase</fullName>
        <ecNumber evidence="3 13">2.7.1.130</ecNumber>
    </recommendedName>
    <alternativeName>
        <fullName evidence="12 13">Lipid A 4'-kinase</fullName>
    </alternativeName>
</protein>
<evidence type="ECO:0000256" key="9">
    <source>
        <dbReference type="ARBA" id="ARBA00022777"/>
    </source>
</evidence>
<keyword evidence="5 13" id="KW-0444">Lipid biosynthesis</keyword>
<dbReference type="PANTHER" id="PTHR42724">
    <property type="entry name" value="TETRAACYLDISACCHARIDE 4'-KINASE"/>
    <property type="match status" value="1"/>
</dbReference>
<dbReference type="NCBIfam" id="TIGR00682">
    <property type="entry name" value="lpxK"/>
    <property type="match status" value="1"/>
</dbReference>
<comment type="catalytic activity">
    <reaction evidence="13">
        <text>a lipid A disaccharide + ATP = a lipid IVA + ADP + H(+)</text>
        <dbReference type="Rhea" id="RHEA:67840"/>
        <dbReference type="ChEBI" id="CHEBI:15378"/>
        <dbReference type="ChEBI" id="CHEBI:30616"/>
        <dbReference type="ChEBI" id="CHEBI:176343"/>
        <dbReference type="ChEBI" id="CHEBI:176425"/>
        <dbReference type="ChEBI" id="CHEBI:456216"/>
        <dbReference type="EC" id="2.7.1.130"/>
    </reaction>
</comment>
<comment type="pathway">
    <text evidence="2 13">Glycolipid biosynthesis; lipid IV(A) biosynthesis; lipid IV(A) from (3R)-3-hydroxytetradecanoyl-[acyl-carrier-protein] and UDP-N-acetyl-alpha-D-glucosamine: step 6/6.</text>
</comment>
<comment type="caution">
    <text evidence="14">The sequence shown here is derived from an EMBL/GenBank/DDBJ whole genome shotgun (WGS) entry which is preliminary data.</text>
</comment>
<evidence type="ECO:0000256" key="11">
    <source>
        <dbReference type="ARBA" id="ARBA00023098"/>
    </source>
</evidence>
<reference evidence="14 15" key="1">
    <citation type="submission" date="2019-07" db="EMBL/GenBank/DDBJ databases">
        <title>Whole genome shotgun sequence of Acetobacter nitrogenifigens NBRC 105050.</title>
        <authorList>
            <person name="Hosoyama A."/>
            <person name="Uohara A."/>
            <person name="Ohji S."/>
            <person name="Ichikawa N."/>
        </authorList>
    </citation>
    <scope>NUCLEOTIDE SEQUENCE [LARGE SCALE GENOMIC DNA]</scope>
    <source>
        <strain evidence="14 15">NBRC 105050</strain>
    </source>
</reference>
<dbReference type="EMBL" id="BJYF01000003">
    <property type="protein sequence ID" value="GEN58967.1"/>
    <property type="molecule type" value="Genomic_DNA"/>
</dbReference>
<proteinExistence type="inferred from homology"/>
<evidence type="ECO:0000256" key="5">
    <source>
        <dbReference type="ARBA" id="ARBA00022516"/>
    </source>
</evidence>
<accession>A0A511X7P3</accession>
<keyword evidence="11 13" id="KW-0443">Lipid metabolism</keyword>
<evidence type="ECO:0000256" key="7">
    <source>
        <dbReference type="ARBA" id="ARBA00022679"/>
    </source>
</evidence>
<evidence type="ECO:0000313" key="15">
    <source>
        <dbReference type="Proteomes" id="UP000321635"/>
    </source>
</evidence>
<dbReference type="GO" id="GO:0009245">
    <property type="term" value="P:lipid A biosynthetic process"/>
    <property type="evidence" value="ECO:0007669"/>
    <property type="project" value="UniProtKB-UniRule"/>
</dbReference>
<dbReference type="PANTHER" id="PTHR42724:SF1">
    <property type="entry name" value="TETRAACYLDISACCHARIDE 4'-KINASE, MITOCHONDRIAL-RELATED"/>
    <property type="match status" value="1"/>
</dbReference>
<dbReference type="AlphaFoldDB" id="A0A511X7P3"/>
<dbReference type="InterPro" id="IPR003758">
    <property type="entry name" value="LpxK"/>
</dbReference>
<evidence type="ECO:0000256" key="12">
    <source>
        <dbReference type="ARBA" id="ARBA00029757"/>
    </source>
</evidence>
<keyword evidence="9 13" id="KW-0418">Kinase</keyword>
<keyword evidence="10 13" id="KW-0067">ATP-binding</keyword>
<dbReference type="GO" id="GO:0005886">
    <property type="term" value="C:plasma membrane"/>
    <property type="evidence" value="ECO:0007669"/>
    <property type="project" value="TreeGrafter"/>
</dbReference>
<feature type="binding site" evidence="13">
    <location>
        <begin position="58"/>
        <end position="65"/>
    </location>
    <ligand>
        <name>ATP</name>
        <dbReference type="ChEBI" id="CHEBI:30616"/>
    </ligand>
</feature>
<sequence length="354" mass="38012">MIRWSPRLRAPAFWSAAPGVGAWLLKPASAAVEAIAARRRARVGERVSVPVLCCGNLTAGGAGKTTLALDLGARLRERGVAVHFLTRGYGRRPRARGVGTNIFGRGFPEEPLLVDPDIHSAADVGDEALLLARIAPCWVGADRVRSAQAAIAAGATCLVMDDGFQNPGLHKDMALLVIDGSSGLGNGRVIPAGPLRENPEAGLAAADVVVVTGEDRAGVSVWVEKRAPKGMPVLRAWPVMEPSVDLLRGRPVVAFAGLARPSKFFRALRERGVAPLRVVSFPDHYAYRRKDLARLARVALKLEATLVTTPKDAVRLPAYFRRHVTVVGVELAWADPDAPESLLDRWLEREVAAR</sequence>
<evidence type="ECO:0000256" key="8">
    <source>
        <dbReference type="ARBA" id="ARBA00022741"/>
    </source>
</evidence>
<evidence type="ECO:0000256" key="10">
    <source>
        <dbReference type="ARBA" id="ARBA00022840"/>
    </source>
</evidence>
<dbReference type="GO" id="GO:0009244">
    <property type="term" value="P:lipopolysaccharide core region biosynthetic process"/>
    <property type="evidence" value="ECO:0007669"/>
    <property type="project" value="TreeGrafter"/>
</dbReference>
<evidence type="ECO:0000256" key="1">
    <source>
        <dbReference type="ARBA" id="ARBA00002274"/>
    </source>
</evidence>
<evidence type="ECO:0000256" key="2">
    <source>
        <dbReference type="ARBA" id="ARBA00004870"/>
    </source>
</evidence>
<dbReference type="InterPro" id="IPR027417">
    <property type="entry name" value="P-loop_NTPase"/>
</dbReference>